<evidence type="ECO:0000313" key="2">
    <source>
        <dbReference type="EMBL" id="CAI8054896.1"/>
    </source>
</evidence>
<dbReference type="AlphaFoldDB" id="A0AA35XJM8"/>
<dbReference type="InterPro" id="IPR052630">
    <property type="entry name" value="TTC17"/>
</dbReference>
<proteinExistence type="predicted"/>
<dbReference type="SUPFAM" id="SSF48452">
    <property type="entry name" value="TPR-like"/>
    <property type="match status" value="1"/>
</dbReference>
<dbReference type="GO" id="GO:0015629">
    <property type="term" value="C:actin cytoskeleton"/>
    <property type="evidence" value="ECO:0007669"/>
    <property type="project" value="TreeGrafter"/>
</dbReference>
<keyword evidence="3" id="KW-1185">Reference proteome</keyword>
<feature type="compositionally biased region" description="Basic and acidic residues" evidence="1">
    <location>
        <begin position="404"/>
        <end position="448"/>
    </location>
</feature>
<organism evidence="2 3">
    <name type="scientific">Geodia barretti</name>
    <name type="common">Barrett's horny sponge</name>
    <dbReference type="NCBI Taxonomy" id="519541"/>
    <lineage>
        <taxon>Eukaryota</taxon>
        <taxon>Metazoa</taxon>
        <taxon>Porifera</taxon>
        <taxon>Demospongiae</taxon>
        <taxon>Heteroscleromorpha</taxon>
        <taxon>Tetractinellida</taxon>
        <taxon>Astrophorina</taxon>
        <taxon>Geodiidae</taxon>
        <taxon>Geodia</taxon>
    </lineage>
</organism>
<sequence length="482" mass="55078">MDHLYPVQYRSQLNSNNKHSENGLKQVFINAISEAMGQTMSFEECGEAVYAAMVKNGPNWGLFVVASLYWRVSGNPKHSIECLRRALHYSPNIVKDVGYIALANVFHRHGYVKEAVIAARASLDVLEKSPVGHYTVAGIYLSLKDYTSAGLHLRTALHLQPSFEHALSALRLVRCFLKFNEEYEQFQRKLSKPEGTPLKAFESVLVTDMVTAIETLRSQERVRQPPNVTKPDDVFEREGRKSAAELFTGEDALKYITNLAILRNKRRERETEEGESGRREREDIERRLREEMMKVELDGSLEEFLKKKRSEDGENEFEKKVHYEPNQLDITPLMQKVASRIQAEQNNYDPQLIAQSRAEIETELRDIVVASARAIANNQSPVQHTTPVRVIGNERGPHSTQLTQDEKGREDVKEERDGRKEESEEEGEREKDGGGREATEEPAKRERYPGFQPGQHCKSVPSCRCQRLFSLPVLGCLSRLRR</sequence>
<evidence type="ECO:0000313" key="3">
    <source>
        <dbReference type="Proteomes" id="UP001174909"/>
    </source>
</evidence>
<dbReference type="PANTHER" id="PTHR16091:SF1">
    <property type="entry name" value="TETRATRICOPEPTIDE REPEAT PROTEIN 17"/>
    <property type="match status" value="1"/>
</dbReference>
<comment type="caution">
    <text evidence="2">The sequence shown here is derived from an EMBL/GenBank/DDBJ whole genome shotgun (WGS) entry which is preliminary data.</text>
</comment>
<dbReference type="PANTHER" id="PTHR16091">
    <property type="entry name" value="TTC17 PROTEIN"/>
    <property type="match status" value="1"/>
</dbReference>
<dbReference type="GO" id="GO:0030041">
    <property type="term" value="P:actin filament polymerization"/>
    <property type="evidence" value="ECO:0007669"/>
    <property type="project" value="TreeGrafter"/>
</dbReference>
<dbReference type="InterPro" id="IPR011990">
    <property type="entry name" value="TPR-like_helical_dom_sf"/>
</dbReference>
<gene>
    <name evidence="2" type="ORF">GBAR_LOCUS29946</name>
</gene>
<accession>A0AA35XJM8</accession>
<dbReference type="Gene3D" id="1.25.40.10">
    <property type="entry name" value="Tetratricopeptide repeat domain"/>
    <property type="match status" value="1"/>
</dbReference>
<dbReference type="EMBL" id="CASHTH010004216">
    <property type="protein sequence ID" value="CAI8054896.1"/>
    <property type="molecule type" value="Genomic_DNA"/>
</dbReference>
<protein>
    <submittedName>
        <fullName evidence="2">Tetratricopeptide repeat protein 17</fullName>
    </submittedName>
</protein>
<dbReference type="GO" id="GO:0005737">
    <property type="term" value="C:cytoplasm"/>
    <property type="evidence" value="ECO:0007669"/>
    <property type="project" value="TreeGrafter"/>
</dbReference>
<dbReference type="Proteomes" id="UP001174909">
    <property type="component" value="Unassembled WGS sequence"/>
</dbReference>
<reference evidence="2" key="1">
    <citation type="submission" date="2023-03" db="EMBL/GenBank/DDBJ databases">
        <authorList>
            <person name="Steffen K."/>
            <person name="Cardenas P."/>
        </authorList>
    </citation>
    <scope>NUCLEOTIDE SEQUENCE</scope>
</reference>
<evidence type="ECO:0000256" key="1">
    <source>
        <dbReference type="SAM" id="MobiDB-lite"/>
    </source>
</evidence>
<name>A0AA35XJM8_GEOBA</name>
<feature type="region of interest" description="Disordered" evidence="1">
    <location>
        <begin position="379"/>
        <end position="459"/>
    </location>
</feature>